<dbReference type="AlphaFoldDB" id="A0A9D1TGS3"/>
<sequence>MAQDKEVTANRTYKSSVFTMVFQEKKELLELYNAVSGKHYEDPEKLEINTLDNAIYMSIKNDLSFIIDSRLSLYEHQSTYNPNLPLRCLFYVADIYSKIALHKDIYGSTPLSIPDPQFVIFYNGEQEVPEREIMRLSSLYTVKEERPKLELEAVMLNIRPGHNQRLMEASRTLREYAEFVERVRKYAKTMVLEEAVERAVTECINEEILRDFLEKNRAEVIKVCLYEYNQEEHMKFVREEGFRQGHEQGIEQGIEQGQKEGQEFACLTNIRNLMKNMDWSAAEAMKAIGIPEEKWQGYEKKLNESQK</sequence>
<reference evidence="1" key="1">
    <citation type="journal article" date="2021" name="PeerJ">
        <title>Extensive microbial diversity within the chicken gut microbiome revealed by metagenomics and culture.</title>
        <authorList>
            <person name="Gilroy R."/>
            <person name="Ravi A."/>
            <person name="Getino M."/>
            <person name="Pursley I."/>
            <person name="Horton D.L."/>
            <person name="Alikhan N.F."/>
            <person name="Baker D."/>
            <person name="Gharbi K."/>
            <person name="Hall N."/>
            <person name="Watson M."/>
            <person name="Adriaenssens E.M."/>
            <person name="Foster-Nyarko E."/>
            <person name="Jarju S."/>
            <person name="Secka A."/>
            <person name="Antonio M."/>
            <person name="Oren A."/>
            <person name="Chaudhuri R.R."/>
            <person name="La Ragione R."/>
            <person name="Hildebrand F."/>
            <person name="Pallen M.J."/>
        </authorList>
    </citation>
    <scope>NUCLEOTIDE SEQUENCE</scope>
    <source>
        <strain evidence="1">CHK195-9823</strain>
    </source>
</reference>
<gene>
    <name evidence="1" type="ORF">H9747_15375</name>
</gene>
<evidence type="ECO:0008006" key="3">
    <source>
        <dbReference type="Google" id="ProtNLM"/>
    </source>
</evidence>
<reference evidence="1" key="2">
    <citation type="submission" date="2021-04" db="EMBL/GenBank/DDBJ databases">
        <authorList>
            <person name="Gilroy R."/>
        </authorList>
    </citation>
    <scope>NUCLEOTIDE SEQUENCE</scope>
    <source>
        <strain evidence="1">CHK195-9823</strain>
    </source>
</reference>
<evidence type="ECO:0000313" key="1">
    <source>
        <dbReference type="EMBL" id="HIV40350.1"/>
    </source>
</evidence>
<evidence type="ECO:0000313" key="2">
    <source>
        <dbReference type="Proteomes" id="UP000886814"/>
    </source>
</evidence>
<dbReference type="EMBL" id="DXIQ01000110">
    <property type="protein sequence ID" value="HIV40350.1"/>
    <property type="molecule type" value="Genomic_DNA"/>
</dbReference>
<accession>A0A9D1TGS3</accession>
<proteinExistence type="predicted"/>
<protein>
    <recommendedName>
        <fullName evidence="3">Transposase</fullName>
    </recommendedName>
</protein>
<dbReference type="Proteomes" id="UP000886814">
    <property type="component" value="Unassembled WGS sequence"/>
</dbReference>
<name>A0A9D1TGS3_9FIRM</name>
<comment type="caution">
    <text evidence="1">The sequence shown here is derived from an EMBL/GenBank/DDBJ whole genome shotgun (WGS) entry which is preliminary data.</text>
</comment>
<organism evidence="1 2">
    <name type="scientific">Candidatus Blautia stercorigallinarum</name>
    <dbReference type="NCBI Taxonomy" id="2838501"/>
    <lineage>
        <taxon>Bacteria</taxon>
        <taxon>Bacillati</taxon>
        <taxon>Bacillota</taxon>
        <taxon>Clostridia</taxon>
        <taxon>Lachnospirales</taxon>
        <taxon>Lachnospiraceae</taxon>
        <taxon>Blautia</taxon>
    </lineage>
</organism>